<proteinExistence type="predicted"/>
<sequence>MKNQHKFLLDKSVKKLLLIRKTYKFKQTGPNVFDCIGKTHVFIYSADNENKPELVVADQHSGVCL</sequence>
<keyword evidence="2" id="KW-1185">Reference proteome</keyword>
<gene>
    <name evidence="1" type="ORF">HNR65_001203</name>
</gene>
<comment type="caution">
    <text evidence="1">The sequence shown here is derived from an EMBL/GenBank/DDBJ whole genome shotgun (WGS) entry which is preliminary data.</text>
</comment>
<reference evidence="1 2" key="1">
    <citation type="submission" date="2020-07" db="EMBL/GenBank/DDBJ databases">
        <title>Genomic Encyclopedia of Type Strains, Phase IV (KMG-IV): sequencing the most valuable type-strain genomes for metagenomic binning, comparative biology and taxonomic classification.</title>
        <authorList>
            <person name="Goeker M."/>
        </authorList>
    </citation>
    <scope>NUCLEOTIDE SEQUENCE [LARGE SCALE GENOMIC DNA]</scope>
    <source>
        <strain evidence="1 2">DSM 17721</strain>
    </source>
</reference>
<dbReference type="Proteomes" id="UP000525298">
    <property type="component" value="Unassembled WGS sequence"/>
</dbReference>
<dbReference type="AlphaFoldDB" id="A0A7W0C876"/>
<evidence type="ECO:0000313" key="2">
    <source>
        <dbReference type="Proteomes" id="UP000525298"/>
    </source>
</evidence>
<dbReference type="EMBL" id="JACDUS010000002">
    <property type="protein sequence ID" value="MBA2880885.1"/>
    <property type="molecule type" value="Genomic_DNA"/>
</dbReference>
<protein>
    <submittedName>
        <fullName evidence="1">Uncharacterized protein</fullName>
    </submittedName>
</protein>
<organism evidence="1 2">
    <name type="scientific">Desulfosalsimonas propionicica</name>
    <dbReference type="NCBI Taxonomy" id="332175"/>
    <lineage>
        <taxon>Bacteria</taxon>
        <taxon>Pseudomonadati</taxon>
        <taxon>Thermodesulfobacteriota</taxon>
        <taxon>Desulfobacteria</taxon>
        <taxon>Desulfobacterales</taxon>
        <taxon>Desulfosalsimonadaceae</taxon>
        <taxon>Desulfosalsimonas</taxon>
    </lineage>
</organism>
<accession>A0A7W0C876</accession>
<name>A0A7W0C876_9BACT</name>
<evidence type="ECO:0000313" key="1">
    <source>
        <dbReference type="EMBL" id="MBA2880885.1"/>
    </source>
</evidence>